<proteinExistence type="predicted"/>
<evidence type="ECO:0000256" key="3">
    <source>
        <dbReference type="RuleBase" id="RU000682"/>
    </source>
</evidence>
<keyword evidence="2 3" id="KW-0371">Homeobox</keyword>
<comment type="subcellular location">
    <subcellularLocation>
        <location evidence="1 2 3">Nucleus</location>
    </subcellularLocation>
</comment>
<dbReference type="RefSeq" id="XP_050563112.1">
    <property type="nucleotide sequence ID" value="XM_050707155.1"/>
</dbReference>
<evidence type="ECO:0000313" key="6">
    <source>
        <dbReference type="RefSeq" id="XP_050563112.1"/>
    </source>
</evidence>
<dbReference type="InterPro" id="IPR009057">
    <property type="entry name" value="Homeodomain-like_sf"/>
</dbReference>
<dbReference type="OrthoDB" id="6159439at2759"/>
<evidence type="ECO:0000256" key="2">
    <source>
        <dbReference type="PROSITE-ProRule" id="PRU00108"/>
    </source>
</evidence>
<feature type="DNA-binding region" description="Homeobox" evidence="2">
    <location>
        <begin position="3"/>
        <end position="24"/>
    </location>
</feature>
<evidence type="ECO:0000313" key="5">
    <source>
        <dbReference type="Proteomes" id="UP000829999"/>
    </source>
</evidence>
<organism evidence="5 6">
    <name type="scientific">Spodoptera frugiperda</name>
    <name type="common">Fall armyworm</name>
    <dbReference type="NCBI Taxonomy" id="7108"/>
    <lineage>
        <taxon>Eukaryota</taxon>
        <taxon>Metazoa</taxon>
        <taxon>Ecdysozoa</taxon>
        <taxon>Arthropoda</taxon>
        <taxon>Hexapoda</taxon>
        <taxon>Insecta</taxon>
        <taxon>Pterygota</taxon>
        <taxon>Neoptera</taxon>
        <taxon>Endopterygota</taxon>
        <taxon>Lepidoptera</taxon>
        <taxon>Glossata</taxon>
        <taxon>Ditrysia</taxon>
        <taxon>Noctuoidea</taxon>
        <taxon>Noctuidae</taxon>
        <taxon>Amphipyrinae</taxon>
        <taxon>Spodoptera</taxon>
    </lineage>
</organism>
<dbReference type="PROSITE" id="PS50071">
    <property type="entry name" value="HOMEOBOX_2"/>
    <property type="match status" value="1"/>
</dbReference>
<gene>
    <name evidence="6" type="primary">LOC118270096</name>
</gene>
<sequence>MLQLKEKTIKIWFQNRRMKEKKDRAECQSSSIDSTDNIEGPILHYPVVAPSYPEATMPTTPNLVPQQPQYSLFGTQAIIPPGNIPTQPYQEEVQAPPQVEARCLLVSQELPAPIVPNEMNNFSWPDETEDQLLTSL</sequence>
<dbReference type="AlphaFoldDB" id="A0A9R0EBW6"/>
<evidence type="ECO:0000259" key="4">
    <source>
        <dbReference type="PROSITE" id="PS50071"/>
    </source>
</evidence>
<dbReference type="Gene3D" id="1.10.10.60">
    <property type="entry name" value="Homeodomain-like"/>
    <property type="match status" value="1"/>
</dbReference>
<reference evidence="6" key="1">
    <citation type="submission" date="2025-08" db="UniProtKB">
        <authorList>
            <consortium name="RefSeq"/>
        </authorList>
    </citation>
    <scope>IDENTIFICATION</scope>
    <source>
        <tissue evidence="6">Whole larval tissue</tissue>
    </source>
</reference>
<keyword evidence="2 3" id="KW-0238">DNA-binding</keyword>
<dbReference type="CDD" id="cd00086">
    <property type="entry name" value="homeodomain"/>
    <property type="match status" value="1"/>
</dbReference>
<dbReference type="SUPFAM" id="SSF46689">
    <property type="entry name" value="Homeodomain-like"/>
    <property type="match status" value="1"/>
</dbReference>
<dbReference type="GO" id="GO:0003677">
    <property type="term" value="F:DNA binding"/>
    <property type="evidence" value="ECO:0007669"/>
    <property type="project" value="UniProtKB-UniRule"/>
</dbReference>
<evidence type="ECO:0000256" key="1">
    <source>
        <dbReference type="ARBA" id="ARBA00004123"/>
    </source>
</evidence>
<keyword evidence="2 3" id="KW-0539">Nucleus</keyword>
<dbReference type="Proteomes" id="UP000829999">
    <property type="component" value="Chromosome 30"/>
</dbReference>
<feature type="domain" description="Homeobox" evidence="4">
    <location>
        <begin position="1"/>
        <end position="23"/>
    </location>
</feature>
<name>A0A9R0EBW6_SPOFR</name>
<dbReference type="GO" id="GO:0005634">
    <property type="term" value="C:nucleus"/>
    <property type="evidence" value="ECO:0007669"/>
    <property type="project" value="UniProtKB-SubCell"/>
</dbReference>
<protein>
    <submittedName>
        <fullName evidence="6">Ventral anterior homeobox 2-like</fullName>
    </submittedName>
</protein>
<keyword evidence="5" id="KW-1185">Reference proteome</keyword>
<dbReference type="InterPro" id="IPR001356">
    <property type="entry name" value="HD"/>
</dbReference>
<accession>A0A9R0EBW6</accession>
<dbReference type="Pfam" id="PF00046">
    <property type="entry name" value="Homeodomain"/>
    <property type="match status" value="1"/>
</dbReference>
<dbReference type="GeneID" id="118270096"/>